<dbReference type="InterPro" id="IPR025661">
    <property type="entry name" value="Pept_asp_AS"/>
</dbReference>
<gene>
    <name evidence="9" type="ORF">GBAR_LOCUS18297</name>
</gene>
<dbReference type="InterPro" id="IPR025660">
    <property type="entry name" value="Pept_his_AS"/>
</dbReference>
<keyword evidence="4" id="KW-0378">Hydrolase</keyword>
<dbReference type="Pfam" id="PF00112">
    <property type="entry name" value="Peptidase_C1"/>
    <property type="match status" value="1"/>
</dbReference>
<evidence type="ECO:0000259" key="8">
    <source>
        <dbReference type="SMART" id="SM00645"/>
    </source>
</evidence>
<keyword evidence="2" id="KW-0645">Protease</keyword>
<name>A0AA35SNJ2_GEOBA</name>
<sequence>MSGSVAVPTGDEKELQAAVASVGPVAVAVDGRNKAFRYYSSGVYDASRCSSSNIQHAMVVTGYGTFSGKDYWLVKNSWGSHWGMEGYILMSRNQYNQCGIATDASYPTL</sequence>
<dbReference type="FunFam" id="2.40.50.170:FF:000001">
    <property type="entry name" value="Cathepsin L1"/>
    <property type="match status" value="1"/>
</dbReference>
<keyword evidence="5" id="KW-0788">Thiol protease</keyword>
<dbReference type="InterPro" id="IPR038765">
    <property type="entry name" value="Papain-like_cys_pep_sf"/>
</dbReference>
<dbReference type="InterPro" id="IPR000668">
    <property type="entry name" value="Peptidase_C1A_C"/>
</dbReference>
<dbReference type="SUPFAM" id="SSF54001">
    <property type="entry name" value="Cysteine proteinases"/>
    <property type="match status" value="1"/>
</dbReference>
<dbReference type="SMART" id="SM00645">
    <property type="entry name" value="Pept_C1"/>
    <property type="match status" value="1"/>
</dbReference>
<keyword evidence="7" id="KW-1015">Disulfide bond</keyword>
<dbReference type="PANTHER" id="PTHR12411">
    <property type="entry name" value="CYSTEINE PROTEASE FAMILY C1-RELATED"/>
    <property type="match status" value="1"/>
</dbReference>
<evidence type="ECO:0000313" key="9">
    <source>
        <dbReference type="EMBL" id="CAI8032362.1"/>
    </source>
</evidence>
<protein>
    <submittedName>
        <fullName evidence="9">Cathepsin L</fullName>
    </submittedName>
</protein>
<dbReference type="GO" id="GO:0006508">
    <property type="term" value="P:proteolysis"/>
    <property type="evidence" value="ECO:0007669"/>
    <property type="project" value="UniProtKB-KW"/>
</dbReference>
<evidence type="ECO:0000256" key="6">
    <source>
        <dbReference type="ARBA" id="ARBA00023145"/>
    </source>
</evidence>
<evidence type="ECO:0000256" key="1">
    <source>
        <dbReference type="ARBA" id="ARBA00008455"/>
    </source>
</evidence>
<evidence type="ECO:0000256" key="2">
    <source>
        <dbReference type="ARBA" id="ARBA00022670"/>
    </source>
</evidence>
<accession>A0AA35SNJ2</accession>
<dbReference type="PROSITE" id="PS00639">
    <property type="entry name" value="THIOL_PROTEASE_HIS"/>
    <property type="match status" value="1"/>
</dbReference>
<dbReference type="EMBL" id="CASHTH010002598">
    <property type="protein sequence ID" value="CAI8032362.1"/>
    <property type="molecule type" value="Genomic_DNA"/>
</dbReference>
<dbReference type="GO" id="GO:0008234">
    <property type="term" value="F:cysteine-type peptidase activity"/>
    <property type="evidence" value="ECO:0007669"/>
    <property type="project" value="UniProtKB-KW"/>
</dbReference>
<proteinExistence type="inferred from homology"/>
<keyword evidence="3" id="KW-0732">Signal</keyword>
<dbReference type="PROSITE" id="PS00640">
    <property type="entry name" value="THIOL_PROTEASE_ASN"/>
    <property type="match status" value="1"/>
</dbReference>
<dbReference type="InterPro" id="IPR039417">
    <property type="entry name" value="Peptidase_C1A_papain-like"/>
</dbReference>
<dbReference type="InterPro" id="IPR013128">
    <property type="entry name" value="Peptidase_C1A"/>
</dbReference>
<comment type="similarity">
    <text evidence="1">Belongs to the peptidase C1 family.</text>
</comment>
<comment type="caution">
    <text evidence="9">The sequence shown here is derived from an EMBL/GenBank/DDBJ whole genome shotgun (WGS) entry which is preliminary data.</text>
</comment>
<keyword evidence="10" id="KW-1185">Reference proteome</keyword>
<evidence type="ECO:0000256" key="3">
    <source>
        <dbReference type="ARBA" id="ARBA00022729"/>
    </source>
</evidence>
<evidence type="ECO:0000256" key="7">
    <source>
        <dbReference type="ARBA" id="ARBA00023157"/>
    </source>
</evidence>
<feature type="domain" description="Peptidase C1A papain C-terminal" evidence="8">
    <location>
        <begin position="2"/>
        <end position="108"/>
    </location>
</feature>
<dbReference type="CDD" id="cd02248">
    <property type="entry name" value="Peptidase_C1A"/>
    <property type="match status" value="1"/>
</dbReference>
<evidence type="ECO:0000256" key="4">
    <source>
        <dbReference type="ARBA" id="ARBA00022801"/>
    </source>
</evidence>
<reference evidence="9" key="1">
    <citation type="submission" date="2023-03" db="EMBL/GenBank/DDBJ databases">
        <authorList>
            <person name="Steffen K."/>
            <person name="Cardenas P."/>
        </authorList>
    </citation>
    <scope>NUCLEOTIDE SEQUENCE</scope>
</reference>
<evidence type="ECO:0000313" key="10">
    <source>
        <dbReference type="Proteomes" id="UP001174909"/>
    </source>
</evidence>
<dbReference type="Proteomes" id="UP001174909">
    <property type="component" value="Unassembled WGS sequence"/>
</dbReference>
<organism evidence="9 10">
    <name type="scientific">Geodia barretti</name>
    <name type="common">Barrett's horny sponge</name>
    <dbReference type="NCBI Taxonomy" id="519541"/>
    <lineage>
        <taxon>Eukaryota</taxon>
        <taxon>Metazoa</taxon>
        <taxon>Porifera</taxon>
        <taxon>Demospongiae</taxon>
        <taxon>Heteroscleromorpha</taxon>
        <taxon>Tetractinellida</taxon>
        <taxon>Astrophorina</taxon>
        <taxon>Geodiidae</taxon>
        <taxon>Geodia</taxon>
    </lineage>
</organism>
<dbReference type="AlphaFoldDB" id="A0AA35SNJ2"/>
<dbReference type="Gene3D" id="3.90.70.10">
    <property type="entry name" value="Cysteine proteinases"/>
    <property type="match status" value="1"/>
</dbReference>
<keyword evidence="6" id="KW-0865">Zymogen</keyword>
<evidence type="ECO:0000256" key="5">
    <source>
        <dbReference type="ARBA" id="ARBA00022807"/>
    </source>
</evidence>